<dbReference type="InterPro" id="IPR005821">
    <property type="entry name" value="Ion_trans_dom"/>
</dbReference>
<dbReference type="EMBL" id="AZIL01002693">
    <property type="protein sequence ID" value="EWM21027.1"/>
    <property type="molecule type" value="Genomic_DNA"/>
</dbReference>
<comment type="caution">
    <text evidence="16">The sequence shown here is derived from an EMBL/GenBank/DDBJ whole genome shotgun (WGS) entry which is preliminary data.</text>
</comment>
<evidence type="ECO:0000313" key="17">
    <source>
        <dbReference type="Proteomes" id="UP000019335"/>
    </source>
</evidence>
<proteinExistence type="predicted"/>
<evidence type="ECO:0000256" key="13">
    <source>
        <dbReference type="SAM" id="MobiDB-lite"/>
    </source>
</evidence>
<keyword evidence="8 14" id="KW-1133">Transmembrane helix</keyword>
<keyword evidence="10 14" id="KW-0472">Membrane</keyword>
<keyword evidence="4" id="KW-0107">Calcium channel</keyword>
<dbReference type="GO" id="GO:0008331">
    <property type="term" value="F:high voltage-gated calcium channel activity"/>
    <property type="evidence" value="ECO:0007669"/>
    <property type="project" value="TreeGrafter"/>
</dbReference>
<evidence type="ECO:0000256" key="10">
    <source>
        <dbReference type="ARBA" id="ARBA00023136"/>
    </source>
</evidence>
<keyword evidence="5 14" id="KW-0812">Transmembrane</keyword>
<keyword evidence="2" id="KW-0813">Transport</keyword>
<organism evidence="16 17">
    <name type="scientific">Nannochloropsis gaditana</name>
    <dbReference type="NCBI Taxonomy" id="72520"/>
    <lineage>
        <taxon>Eukaryota</taxon>
        <taxon>Sar</taxon>
        <taxon>Stramenopiles</taxon>
        <taxon>Ochrophyta</taxon>
        <taxon>Eustigmatophyceae</taxon>
        <taxon>Eustigmatales</taxon>
        <taxon>Monodopsidaceae</taxon>
        <taxon>Nannochloropsis</taxon>
    </lineage>
</organism>
<keyword evidence="17" id="KW-1185">Reference proteome</keyword>
<evidence type="ECO:0000259" key="15">
    <source>
        <dbReference type="Pfam" id="PF00520"/>
    </source>
</evidence>
<evidence type="ECO:0000256" key="1">
    <source>
        <dbReference type="ARBA" id="ARBA00004141"/>
    </source>
</evidence>
<dbReference type="Proteomes" id="UP000019335">
    <property type="component" value="Unassembled WGS sequence"/>
</dbReference>
<dbReference type="Gene3D" id="1.20.120.350">
    <property type="entry name" value="Voltage-gated potassium channels. Chain C"/>
    <property type="match status" value="1"/>
</dbReference>
<keyword evidence="9" id="KW-0406">Ion transport</keyword>
<dbReference type="Gene3D" id="1.10.287.70">
    <property type="match status" value="1"/>
</dbReference>
<evidence type="ECO:0000256" key="9">
    <source>
        <dbReference type="ARBA" id="ARBA00023065"/>
    </source>
</evidence>
<dbReference type="Pfam" id="PF00520">
    <property type="entry name" value="Ion_trans"/>
    <property type="match status" value="1"/>
</dbReference>
<dbReference type="OrthoDB" id="78836at2759"/>
<keyword evidence="7" id="KW-0851">Voltage-gated channel</keyword>
<dbReference type="GO" id="GO:0098703">
    <property type="term" value="P:calcium ion import across plasma membrane"/>
    <property type="evidence" value="ECO:0007669"/>
    <property type="project" value="TreeGrafter"/>
</dbReference>
<evidence type="ECO:0000256" key="5">
    <source>
        <dbReference type="ARBA" id="ARBA00022692"/>
    </source>
</evidence>
<feature type="transmembrane region" description="Helical" evidence="14">
    <location>
        <begin position="167"/>
        <end position="188"/>
    </location>
</feature>
<evidence type="ECO:0000256" key="14">
    <source>
        <dbReference type="SAM" id="Phobius"/>
    </source>
</evidence>
<dbReference type="GO" id="GO:0005891">
    <property type="term" value="C:voltage-gated calcium channel complex"/>
    <property type="evidence" value="ECO:0007669"/>
    <property type="project" value="TreeGrafter"/>
</dbReference>
<evidence type="ECO:0000256" key="3">
    <source>
        <dbReference type="ARBA" id="ARBA00022568"/>
    </source>
</evidence>
<evidence type="ECO:0000256" key="7">
    <source>
        <dbReference type="ARBA" id="ARBA00022882"/>
    </source>
</evidence>
<comment type="subcellular location">
    <subcellularLocation>
        <location evidence="1">Membrane</location>
        <topology evidence="1">Multi-pass membrane protein</topology>
    </subcellularLocation>
</comment>
<protein>
    <submittedName>
        <fullName evidence="16">Voltage-gated ion channel superfamily</fullName>
    </submittedName>
</protein>
<evidence type="ECO:0000256" key="2">
    <source>
        <dbReference type="ARBA" id="ARBA00022448"/>
    </source>
</evidence>
<dbReference type="InterPro" id="IPR027359">
    <property type="entry name" value="Volt_channel_dom_sf"/>
</dbReference>
<dbReference type="AlphaFoldDB" id="W7T2S1"/>
<keyword evidence="3" id="KW-0109">Calcium transport</keyword>
<name>W7T2S1_9STRA</name>
<feature type="compositionally biased region" description="Low complexity" evidence="13">
    <location>
        <begin position="199"/>
        <end position="221"/>
    </location>
</feature>
<feature type="region of interest" description="Disordered" evidence="13">
    <location>
        <begin position="199"/>
        <end position="230"/>
    </location>
</feature>
<evidence type="ECO:0000256" key="12">
    <source>
        <dbReference type="ARBA" id="ARBA00023303"/>
    </source>
</evidence>
<dbReference type="PANTHER" id="PTHR45628">
    <property type="entry name" value="VOLTAGE-DEPENDENT CALCIUM CHANNEL TYPE A SUBUNIT ALPHA-1"/>
    <property type="match status" value="1"/>
</dbReference>
<evidence type="ECO:0000256" key="8">
    <source>
        <dbReference type="ARBA" id="ARBA00022989"/>
    </source>
</evidence>
<keyword evidence="12" id="KW-0407">Ion channel</keyword>
<evidence type="ECO:0000256" key="11">
    <source>
        <dbReference type="ARBA" id="ARBA00023180"/>
    </source>
</evidence>
<feature type="transmembrane region" description="Helical" evidence="14">
    <location>
        <begin position="88"/>
        <end position="116"/>
    </location>
</feature>
<evidence type="ECO:0000313" key="16">
    <source>
        <dbReference type="EMBL" id="EWM21027.1"/>
    </source>
</evidence>
<dbReference type="PANTHER" id="PTHR45628:SF7">
    <property type="entry name" value="VOLTAGE-DEPENDENT CALCIUM CHANNEL TYPE A SUBUNIT ALPHA-1"/>
    <property type="match status" value="1"/>
</dbReference>
<accession>W7T2S1</accession>
<gene>
    <name evidence="16" type="ORF">Naga_100860g1</name>
</gene>
<reference evidence="16 17" key="1">
    <citation type="journal article" date="2014" name="Mol. Plant">
        <title>Chromosome Scale Genome Assembly and Transcriptome Profiling of Nannochloropsis gaditana in Nitrogen Depletion.</title>
        <authorList>
            <person name="Corteggiani Carpinelli E."/>
            <person name="Telatin A."/>
            <person name="Vitulo N."/>
            <person name="Forcato C."/>
            <person name="D'Angelo M."/>
            <person name="Schiavon R."/>
            <person name="Vezzi A."/>
            <person name="Giacometti G.M."/>
            <person name="Morosinotto T."/>
            <person name="Valle G."/>
        </authorList>
    </citation>
    <scope>NUCLEOTIDE SEQUENCE [LARGE SCALE GENOMIC DNA]</scope>
    <source>
        <strain evidence="16 17">B-31</strain>
    </source>
</reference>
<dbReference type="InterPro" id="IPR050599">
    <property type="entry name" value="VDCC_alpha-1_subunit"/>
</dbReference>
<feature type="domain" description="Ion transport" evidence="15">
    <location>
        <begin position="7"/>
        <end position="188"/>
    </location>
</feature>
<feature type="transmembrane region" description="Helical" evidence="14">
    <location>
        <begin position="43"/>
        <end position="67"/>
    </location>
</feature>
<evidence type="ECO:0000256" key="4">
    <source>
        <dbReference type="ARBA" id="ARBA00022673"/>
    </source>
</evidence>
<evidence type="ECO:0000256" key="6">
    <source>
        <dbReference type="ARBA" id="ARBA00022837"/>
    </source>
</evidence>
<feature type="transmembrane region" description="Helical" evidence="14">
    <location>
        <begin position="12"/>
        <end position="31"/>
    </location>
</feature>
<sequence>MTRRLARALTRLNNLFVLIFCLEAYIKVRGWGWPLYKKLGSPALDFLVVVISLLEVFLGGTSARSYALRCVRLLRLFSLGRKWKSFRLVLTNVLYTAANSLPFLLLTTTFLSVFAIGGMTFLGGKLRDTDPSTGLPVPARANFDSFYWAVISIFQIMTLDDWNLHMYRAMGAADAALAAGFYVTAVLLGRPWIRRLPASTATPPSPPSCADSSSSPASSSPSTPPDLRGEDLRLSSAFSFASGRASFSPSSSSNRCIARSVWAVSGPTRTPT</sequence>
<keyword evidence="11" id="KW-0325">Glycoprotein</keyword>
<keyword evidence="6" id="KW-0106">Calcium</keyword>
<dbReference type="SUPFAM" id="SSF81324">
    <property type="entry name" value="Voltage-gated potassium channels"/>
    <property type="match status" value="1"/>
</dbReference>